<feature type="active site" evidence="12 13">
    <location>
        <position position="186"/>
    </location>
</feature>
<evidence type="ECO:0000256" key="13">
    <source>
        <dbReference type="PIRSR" id="PIRSR000495-1"/>
    </source>
</evidence>
<sequence>MNAMVIVDYGMGNLRSVQKALECLGYPAQITSDPEEVRRAGKVILPGVGAFADAMTRLRESGLDEALRHFVATGRPLLGICLGLQLLFSRSHEDGLHEGLNLLAGEVVRFASAPRLKVPHMGWNTLRLQQPTCPLFRGLTPEPTVYFVHSYYAMPADPSIVAATADYPTPFAAVVWKDNLVATQFHPEKSQRVGLQMLANFAQWKGEA</sequence>
<comment type="catalytic activity">
    <reaction evidence="10 12">
        <text>5-[(5-phospho-1-deoxy-D-ribulos-1-ylimino)methylamino]-1-(5-phospho-beta-D-ribosyl)imidazole-4-carboxamide + L-glutamine = D-erythro-1-(imidazol-4-yl)glycerol 3-phosphate + 5-amino-1-(5-phospho-beta-D-ribosyl)imidazole-4-carboxamide + L-glutamate + H(+)</text>
        <dbReference type="Rhea" id="RHEA:24793"/>
        <dbReference type="ChEBI" id="CHEBI:15378"/>
        <dbReference type="ChEBI" id="CHEBI:29985"/>
        <dbReference type="ChEBI" id="CHEBI:58278"/>
        <dbReference type="ChEBI" id="CHEBI:58359"/>
        <dbReference type="ChEBI" id="CHEBI:58475"/>
        <dbReference type="ChEBI" id="CHEBI:58525"/>
        <dbReference type="EC" id="4.3.2.10"/>
    </reaction>
</comment>
<dbReference type="EMBL" id="JACEFB010000002">
    <property type="protein sequence ID" value="MBA2225386.1"/>
    <property type="molecule type" value="Genomic_DNA"/>
</dbReference>
<gene>
    <name evidence="12 15" type="primary">hisH</name>
    <name evidence="15" type="ORF">H0921_04320</name>
</gene>
<dbReference type="InterPro" id="IPR017926">
    <property type="entry name" value="GATASE"/>
</dbReference>
<evidence type="ECO:0000313" key="15">
    <source>
        <dbReference type="EMBL" id="MBA2225386.1"/>
    </source>
</evidence>
<evidence type="ECO:0000259" key="14">
    <source>
        <dbReference type="Pfam" id="PF00117"/>
    </source>
</evidence>
<dbReference type="PROSITE" id="PS51273">
    <property type="entry name" value="GATASE_TYPE_1"/>
    <property type="match status" value="1"/>
</dbReference>
<comment type="caution">
    <text evidence="15">The sequence shown here is derived from an EMBL/GenBank/DDBJ whole genome shotgun (WGS) entry which is preliminary data.</text>
</comment>
<dbReference type="CDD" id="cd01748">
    <property type="entry name" value="GATase1_IGP_Synthase"/>
    <property type="match status" value="1"/>
</dbReference>
<dbReference type="InterPro" id="IPR010139">
    <property type="entry name" value="Imidazole-glycPsynth_HisH"/>
</dbReference>
<name>A0A7V8VCD9_9BACT</name>
<accession>A0A7V8VCD9</accession>
<dbReference type="EC" id="3.5.1.2" evidence="12"/>
<keyword evidence="8 12" id="KW-0368">Histidine biosynthesis</keyword>
<comment type="function">
    <text evidence="12">IGPS catalyzes the conversion of PRFAR and glutamine to IGP, AICAR and glutamate. The HisH subunit catalyzes the hydrolysis of glutamine to glutamate and ammonia as part of the synthesis of IGP and AICAR. The resulting ammonia molecule is channeled to the active site of HisF.</text>
</comment>
<dbReference type="NCBIfam" id="TIGR01855">
    <property type="entry name" value="IMP_synth_hisH"/>
    <property type="match status" value="1"/>
</dbReference>
<keyword evidence="4 12" id="KW-0963">Cytoplasm</keyword>
<evidence type="ECO:0000256" key="12">
    <source>
        <dbReference type="HAMAP-Rule" id="MF_00278"/>
    </source>
</evidence>
<dbReference type="Proteomes" id="UP000542342">
    <property type="component" value="Unassembled WGS sequence"/>
</dbReference>
<dbReference type="PANTHER" id="PTHR42701:SF1">
    <property type="entry name" value="IMIDAZOLE GLYCEROL PHOSPHATE SYNTHASE SUBUNIT HISH"/>
    <property type="match status" value="1"/>
</dbReference>
<comment type="subunit">
    <text evidence="3 12">Heterodimer of HisH and HisF.</text>
</comment>
<comment type="pathway">
    <text evidence="2 12">Amino-acid biosynthesis; L-histidine biosynthesis; L-histidine from 5-phospho-alpha-D-ribose 1-diphosphate: step 5/9.</text>
</comment>
<evidence type="ECO:0000256" key="7">
    <source>
        <dbReference type="ARBA" id="ARBA00022962"/>
    </source>
</evidence>
<dbReference type="HAMAP" id="MF_00278">
    <property type="entry name" value="HisH"/>
    <property type="match status" value="1"/>
</dbReference>
<proteinExistence type="inferred from homology"/>
<dbReference type="UniPathway" id="UPA00031">
    <property type="reaction ID" value="UER00010"/>
</dbReference>
<evidence type="ECO:0000256" key="9">
    <source>
        <dbReference type="ARBA" id="ARBA00023239"/>
    </source>
</evidence>
<evidence type="ECO:0000256" key="6">
    <source>
        <dbReference type="ARBA" id="ARBA00022801"/>
    </source>
</evidence>
<keyword evidence="6 12" id="KW-0378">Hydrolase</keyword>
<comment type="catalytic activity">
    <reaction evidence="11 12">
        <text>L-glutamine + H2O = L-glutamate + NH4(+)</text>
        <dbReference type="Rhea" id="RHEA:15889"/>
        <dbReference type="ChEBI" id="CHEBI:15377"/>
        <dbReference type="ChEBI" id="CHEBI:28938"/>
        <dbReference type="ChEBI" id="CHEBI:29985"/>
        <dbReference type="ChEBI" id="CHEBI:58359"/>
        <dbReference type="EC" id="3.5.1.2"/>
    </reaction>
</comment>
<reference evidence="15 16" key="1">
    <citation type="submission" date="2020-07" db="EMBL/GenBank/DDBJ databases">
        <title>Thermogemmata thermophila gen. nov., sp. nov., a novel moderate thermophilic planctomycete from a Kamchatka hot spring.</title>
        <authorList>
            <person name="Elcheninov A.G."/>
            <person name="Podosokorskaya O.A."/>
            <person name="Kovaleva O.L."/>
            <person name="Novikov A."/>
            <person name="Bonch-Osmolovskaya E.A."/>
            <person name="Toshchakov S.V."/>
            <person name="Kublanov I.V."/>
        </authorList>
    </citation>
    <scope>NUCLEOTIDE SEQUENCE [LARGE SCALE GENOMIC DNA]</scope>
    <source>
        <strain evidence="15 16">2918</strain>
    </source>
</reference>
<dbReference type="PIRSF" id="PIRSF000495">
    <property type="entry name" value="Amidotransf_hisH"/>
    <property type="match status" value="1"/>
</dbReference>
<dbReference type="FunFam" id="3.40.50.880:FF:000009">
    <property type="entry name" value="Imidazole glycerol phosphate synthase subunit HisH"/>
    <property type="match status" value="1"/>
</dbReference>
<feature type="domain" description="Glutamine amidotransferase" evidence="14">
    <location>
        <begin position="5"/>
        <end position="201"/>
    </location>
</feature>
<dbReference type="Pfam" id="PF00117">
    <property type="entry name" value="GATase"/>
    <property type="match status" value="1"/>
</dbReference>
<organism evidence="15 16">
    <name type="scientific">Thermogemmata fonticola</name>
    <dbReference type="NCBI Taxonomy" id="2755323"/>
    <lineage>
        <taxon>Bacteria</taxon>
        <taxon>Pseudomonadati</taxon>
        <taxon>Planctomycetota</taxon>
        <taxon>Planctomycetia</taxon>
        <taxon>Gemmatales</taxon>
        <taxon>Gemmataceae</taxon>
        <taxon>Thermogemmata</taxon>
    </lineage>
</organism>
<keyword evidence="16" id="KW-1185">Reference proteome</keyword>
<evidence type="ECO:0000256" key="1">
    <source>
        <dbReference type="ARBA" id="ARBA00004496"/>
    </source>
</evidence>
<evidence type="ECO:0000256" key="11">
    <source>
        <dbReference type="ARBA" id="ARBA00049534"/>
    </source>
</evidence>
<evidence type="ECO:0000313" key="16">
    <source>
        <dbReference type="Proteomes" id="UP000542342"/>
    </source>
</evidence>
<dbReference type="GO" id="GO:0005737">
    <property type="term" value="C:cytoplasm"/>
    <property type="evidence" value="ECO:0007669"/>
    <property type="project" value="UniProtKB-SubCell"/>
</dbReference>
<dbReference type="PANTHER" id="PTHR42701">
    <property type="entry name" value="IMIDAZOLE GLYCEROL PHOSPHATE SYNTHASE SUBUNIT HISH"/>
    <property type="match status" value="1"/>
</dbReference>
<comment type="subcellular location">
    <subcellularLocation>
        <location evidence="1 12">Cytoplasm</location>
    </subcellularLocation>
</comment>
<dbReference type="GO" id="GO:0000107">
    <property type="term" value="F:imidazoleglycerol-phosphate synthase activity"/>
    <property type="evidence" value="ECO:0007669"/>
    <property type="project" value="UniProtKB-UniRule"/>
</dbReference>
<keyword evidence="5 12" id="KW-0028">Amino-acid biosynthesis</keyword>
<dbReference type="EC" id="4.3.2.10" evidence="12"/>
<protein>
    <recommendedName>
        <fullName evidence="12">Imidazole glycerol phosphate synthase subunit HisH</fullName>
        <ecNumber evidence="12">4.3.2.10</ecNumber>
    </recommendedName>
    <alternativeName>
        <fullName evidence="12">IGP synthase glutaminase subunit</fullName>
        <ecNumber evidence="12">3.5.1.2</ecNumber>
    </alternativeName>
    <alternativeName>
        <fullName evidence="12">IGP synthase subunit HisH</fullName>
    </alternativeName>
    <alternativeName>
        <fullName evidence="12">ImGP synthase subunit HisH</fullName>
        <shortName evidence="12">IGPS subunit HisH</shortName>
    </alternativeName>
</protein>
<dbReference type="GO" id="GO:0004359">
    <property type="term" value="F:glutaminase activity"/>
    <property type="evidence" value="ECO:0007669"/>
    <property type="project" value="UniProtKB-EC"/>
</dbReference>
<evidence type="ECO:0000256" key="10">
    <source>
        <dbReference type="ARBA" id="ARBA00047838"/>
    </source>
</evidence>
<dbReference type="RefSeq" id="WP_194536815.1">
    <property type="nucleotide sequence ID" value="NZ_JACEFB010000002.1"/>
</dbReference>
<dbReference type="GO" id="GO:0000105">
    <property type="term" value="P:L-histidine biosynthetic process"/>
    <property type="evidence" value="ECO:0007669"/>
    <property type="project" value="UniProtKB-UniRule"/>
</dbReference>
<dbReference type="InterPro" id="IPR029062">
    <property type="entry name" value="Class_I_gatase-like"/>
</dbReference>
<keyword evidence="9 12" id="KW-0456">Lyase</keyword>
<evidence type="ECO:0000256" key="2">
    <source>
        <dbReference type="ARBA" id="ARBA00005091"/>
    </source>
</evidence>
<keyword evidence="7 12" id="KW-0315">Glutamine amidotransferase</keyword>
<dbReference type="SUPFAM" id="SSF52317">
    <property type="entry name" value="Class I glutamine amidotransferase-like"/>
    <property type="match status" value="1"/>
</dbReference>
<dbReference type="Gene3D" id="3.40.50.880">
    <property type="match status" value="1"/>
</dbReference>
<dbReference type="GO" id="GO:0016829">
    <property type="term" value="F:lyase activity"/>
    <property type="evidence" value="ECO:0007669"/>
    <property type="project" value="UniProtKB-KW"/>
</dbReference>
<feature type="active site" evidence="12 13">
    <location>
        <position position="188"/>
    </location>
</feature>
<evidence type="ECO:0000256" key="4">
    <source>
        <dbReference type="ARBA" id="ARBA00022490"/>
    </source>
</evidence>
<feature type="active site" description="Nucleophile" evidence="12 13">
    <location>
        <position position="81"/>
    </location>
</feature>
<evidence type="ECO:0000256" key="5">
    <source>
        <dbReference type="ARBA" id="ARBA00022605"/>
    </source>
</evidence>
<dbReference type="AlphaFoldDB" id="A0A7V8VCD9"/>
<evidence type="ECO:0000256" key="3">
    <source>
        <dbReference type="ARBA" id="ARBA00011152"/>
    </source>
</evidence>
<evidence type="ECO:0000256" key="8">
    <source>
        <dbReference type="ARBA" id="ARBA00023102"/>
    </source>
</evidence>